<reference evidence="1 2" key="1">
    <citation type="submission" date="2018-10" db="EMBL/GenBank/DDBJ databases">
        <title>Ulvibacterium marinum gen. nov., sp. nov., a novel marine bacterium of the family Flavobacteriaceae, isolated from a culture of the green alga Ulva prolifera.</title>
        <authorList>
            <person name="Zhang Z."/>
        </authorList>
    </citation>
    <scope>NUCLEOTIDE SEQUENCE [LARGE SCALE GENOMIC DNA]</scope>
    <source>
        <strain evidence="1 2">CCMM003</strain>
    </source>
</reference>
<accession>A0A3B0C326</accession>
<dbReference type="Proteomes" id="UP000276603">
    <property type="component" value="Unassembled WGS sequence"/>
</dbReference>
<name>A0A3B0C326_9FLAO</name>
<dbReference type="AlphaFoldDB" id="A0A3B0C326"/>
<protein>
    <submittedName>
        <fullName evidence="1">DUF4920 domain-containing protein</fullName>
    </submittedName>
</protein>
<sequence length="167" mass="18612">MKRFNVLAAILMLYIGGYGQNIQKSIENSDGSGKRDLTFGNAIVANDAISDRDMYAKYQTMSVMDSSKIKFRATVTDVCQAKGCWMKLKLNDDSVTMVRFKDYGFFVPKDITGKEVVVSGTAFVEEMSVADQKHFARDGGKSEMEIEKITEPKKTYGFEAVGVLLKD</sequence>
<dbReference type="InterPro" id="IPR032577">
    <property type="entry name" value="DUF4920"/>
</dbReference>
<dbReference type="OrthoDB" id="129527at2"/>
<proteinExistence type="predicted"/>
<comment type="caution">
    <text evidence="1">The sequence shown here is derived from an EMBL/GenBank/DDBJ whole genome shotgun (WGS) entry which is preliminary data.</text>
</comment>
<evidence type="ECO:0000313" key="2">
    <source>
        <dbReference type="Proteomes" id="UP000276603"/>
    </source>
</evidence>
<evidence type="ECO:0000313" key="1">
    <source>
        <dbReference type="EMBL" id="RKN79952.1"/>
    </source>
</evidence>
<dbReference type="Pfam" id="PF16267">
    <property type="entry name" value="DUF4920"/>
    <property type="match status" value="1"/>
</dbReference>
<organism evidence="1 2">
    <name type="scientific">Ulvibacterium marinum</name>
    <dbReference type="NCBI Taxonomy" id="2419782"/>
    <lineage>
        <taxon>Bacteria</taxon>
        <taxon>Pseudomonadati</taxon>
        <taxon>Bacteroidota</taxon>
        <taxon>Flavobacteriia</taxon>
        <taxon>Flavobacteriales</taxon>
        <taxon>Flavobacteriaceae</taxon>
        <taxon>Ulvibacterium</taxon>
    </lineage>
</organism>
<gene>
    <name evidence="1" type="ORF">D7Z94_17015</name>
</gene>
<dbReference type="RefSeq" id="WP_120712762.1">
    <property type="nucleotide sequence ID" value="NZ_RBCJ01000003.1"/>
</dbReference>
<keyword evidence="2" id="KW-1185">Reference proteome</keyword>
<dbReference type="EMBL" id="RBCJ01000003">
    <property type="protein sequence ID" value="RKN79952.1"/>
    <property type="molecule type" value="Genomic_DNA"/>
</dbReference>